<comment type="caution">
    <text evidence="1">The sequence shown here is derived from an EMBL/GenBank/DDBJ whole genome shotgun (WGS) entry which is preliminary data.</text>
</comment>
<feature type="non-terminal residue" evidence="1">
    <location>
        <position position="1"/>
    </location>
</feature>
<organism evidence="1">
    <name type="scientific">Tanacetum cinerariifolium</name>
    <name type="common">Dalmatian daisy</name>
    <name type="synonym">Chrysanthemum cinerariifolium</name>
    <dbReference type="NCBI Taxonomy" id="118510"/>
    <lineage>
        <taxon>Eukaryota</taxon>
        <taxon>Viridiplantae</taxon>
        <taxon>Streptophyta</taxon>
        <taxon>Embryophyta</taxon>
        <taxon>Tracheophyta</taxon>
        <taxon>Spermatophyta</taxon>
        <taxon>Magnoliopsida</taxon>
        <taxon>eudicotyledons</taxon>
        <taxon>Gunneridae</taxon>
        <taxon>Pentapetalae</taxon>
        <taxon>asterids</taxon>
        <taxon>campanulids</taxon>
        <taxon>Asterales</taxon>
        <taxon>Asteraceae</taxon>
        <taxon>Asteroideae</taxon>
        <taxon>Anthemideae</taxon>
        <taxon>Anthemidinae</taxon>
        <taxon>Tanacetum</taxon>
    </lineage>
</organism>
<accession>A0A699SYG9</accession>
<proteinExistence type="predicted"/>
<dbReference type="EMBL" id="BKCJ011202566">
    <property type="protein sequence ID" value="GFD03092.1"/>
    <property type="molecule type" value="Genomic_DNA"/>
</dbReference>
<protein>
    <submittedName>
        <fullName evidence="1">Uncharacterized protein</fullName>
    </submittedName>
</protein>
<sequence>LARAKHVVLVVDSSRGVAVVRRGILVAYRAVAGAQLQLRYGRHIFQEVLVGDVPGGTHRRKHARAVGAQEARRLVEAQGTRHEVAVAEVVVGAAEVREQRAIVLRAADGGSVDAERGAEGQVLEQRHVEVGAGKERGIRRLDVLLLGEVAGQVGREARNVVVRVAPIRIIRRGNGVGQDGVLQHRA</sequence>
<feature type="non-terminal residue" evidence="1">
    <location>
        <position position="186"/>
    </location>
</feature>
<dbReference type="AlphaFoldDB" id="A0A699SYG9"/>
<name>A0A699SYG9_TANCI</name>
<reference evidence="1" key="1">
    <citation type="journal article" date="2019" name="Sci. Rep.">
        <title>Draft genome of Tanacetum cinerariifolium, the natural source of mosquito coil.</title>
        <authorList>
            <person name="Yamashiro T."/>
            <person name="Shiraishi A."/>
            <person name="Satake H."/>
            <person name="Nakayama K."/>
        </authorList>
    </citation>
    <scope>NUCLEOTIDE SEQUENCE</scope>
</reference>
<gene>
    <name evidence="1" type="ORF">Tci_875061</name>
</gene>
<evidence type="ECO:0000313" key="1">
    <source>
        <dbReference type="EMBL" id="GFD03092.1"/>
    </source>
</evidence>